<comment type="caution">
    <text evidence="1">The sequence shown here is derived from an EMBL/GenBank/DDBJ whole genome shotgun (WGS) entry which is preliminary data.</text>
</comment>
<evidence type="ECO:0000313" key="1">
    <source>
        <dbReference type="EMBL" id="RPB32289.1"/>
    </source>
</evidence>
<evidence type="ECO:0000313" key="2">
    <source>
        <dbReference type="Proteomes" id="UP000283878"/>
    </source>
</evidence>
<dbReference type="EMBL" id="PKPZ01000037">
    <property type="protein sequence ID" value="RPB32289.1"/>
    <property type="molecule type" value="Genomic_DNA"/>
</dbReference>
<dbReference type="Proteomes" id="UP000283878">
    <property type="component" value="Unassembled WGS sequence"/>
</dbReference>
<reference evidence="1 2" key="1">
    <citation type="journal article" date="2018" name="AMB Express">
        <title>Occurrence and significance of pathogenicity and fitness islands in environmental vibrios.</title>
        <authorList>
            <person name="Klein S."/>
            <person name="Pipes S."/>
            <person name="Lovell C.R."/>
        </authorList>
    </citation>
    <scope>NUCLEOTIDE SEQUENCE [LARGE SCALE GENOMIC DNA]</scope>
    <source>
        <strain evidence="1 2">JBS-8-11-1</strain>
    </source>
</reference>
<name>A0AAX1XG58_9VIBR</name>
<protein>
    <submittedName>
        <fullName evidence="1">DUF3265 domain-containing protein</fullName>
    </submittedName>
</protein>
<sequence>MIINITNCSIVVRHAWYFYYALVLVFTV</sequence>
<dbReference type="AlphaFoldDB" id="A0AAX1XG58"/>
<accession>A0AAX1XG58</accession>
<organism evidence="1 2">
    <name type="scientific">Vibrio diabolicus</name>
    <dbReference type="NCBI Taxonomy" id="50719"/>
    <lineage>
        <taxon>Bacteria</taxon>
        <taxon>Pseudomonadati</taxon>
        <taxon>Pseudomonadota</taxon>
        <taxon>Gammaproteobacteria</taxon>
        <taxon>Vibrionales</taxon>
        <taxon>Vibrionaceae</taxon>
        <taxon>Vibrio</taxon>
        <taxon>Vibrio diabolicus subgroup</taxon>
    </lineage>
</organism>
<proteinExistence type="predicted"/>
<gene>
    <name evidence="1" type="ORF">CYQ91_23835</name>
</gene>